<dbReference type="Proteomes" id="UP001162960">
    <property type="component" value="Chromosome"/>
</dbReference>
<feature type="transmembrane region" description="Helical" evidence="1">
    <location>
        <begin position="231"/>
        <end position="251"/>
    </location>
</feature>
<evidence type="ECO:0000313" key="3">
    <source>
        <dbReference type="Proteomes" id="UP001162960"/>
    </source>
</evidence>
<dbReference type="InterPro" id="IPR049458">
    <property type="entry name" value="EpsG-like"/>
</dbReference>
<accession>A0AB38UEE4</accession>
<keyword evidence="1" id="KW-0472">Membrane</keyword>
<name>A0AB38UEE4_BACT4</name>
<reference evidence="2" key="1">
    <citation type="submission" date="2021-06" db="EMBL/GenBank/DDBJ databases">
        <title>Interrogation of the integrated mobile genetic elements in gut-associated Bacteroides with a consensus prediction approach.</title>
        <authorList>
            <person name="Campbell D.E."/>
            <person name="Leigh J.R."/>
            <person name="Kim T."/>
            <person name="England W."/>
            <person name="Whitaker R.J."/>
            <person name="Degnan P.H."/>
        </authorList>
    </citation>
    <scope>NUCLEOTIDE SEQUENCE</scope>
    <source>
        <strain evidence="2">VPI-3443</strain>
    </source>
</reference>
<evidence type="ECO:0000313" key="2">
    <source>
        <dbReference type="EMBL" id="UYU91324.1"/>
    </source>
</evidence>
<feature type="transmembrane region" description="Helical" evidence="1">
    <location>
        <begin position="279"/>
        <end position="296"/>
    </location>
</feature>
<keyword evidence="1" id="KW-0812">Transmembrane</keyword>
<feature type="transmembrane region" description="Helical" evidence="1">
    <location>
        <begin position="302"/>
        <end position="320"/>
    </location>
</feature>
<organism evidence="2 3">
    <name type="scientific">Bacteroides thetaiotaomicron</name>
    <dbReference type="NCBI Taxonomy" id="818"/>
    <lineage>
        <taxon>Bacteria</taxon>
        <taxon>Pseudomonadati</taxon>
        <taxon>Bacteroidota</taxon>
        <taxon>Bacteroidia</taxon>
        <taxon>Bacteroidales</taxon>
        <taxon>Bacteroidaceae</taxon>
        <taxon>Bacteroides</taxon>
    </lineage>
</organism>
<proteinExistence type="predicted"/>
<gene>
    <name evidence="2" type="ORF">KQP74_01435</name>
</gene>
<protein>
    <submittedName>
        <fullName evidence="2">EpsG family protein</fullName>
    </submittedName>
</protein>
<feature type="transmembrane region" description="Helical" evidence="1">
    <location>
        <begin position="189"/>
        <end position="211"/>
    </location>
</feature>
<feature type="transmembrane region" description="Helical" evidence="1">
    <location>
        <begin position="152"/>
        <end position="177"/>
    </location>
</feature>
<dbReference type="RefSeq" id="WP_129655593.1">
    <property type="nucleotide sequence ID" value="NZ_CP083685.1"/>
</dbReference>
<evidence type="ECO:0000256" key="1">
    <source>
        <dbReference type="SAM" id="Phobius"/>
    </source>
</evidence>
<dbReference type="EMBL" id="CP083685">
    <property type="protein sequence ID" value="UYU91324.1"/>
    <property type="molecule type" value="Genomic_DNA"/>
</dbReference>
<feature type="transmembrane region" description="Helical" evidence="1">
    <location>
        <begin position="87"/>
        <end position="105"/>
    </location>
</feature>
<sequence length="368" mass="42059">MGLFSIVLTLAFIILGLFRRDSKFITGGLLVLIYVLFAFEHSDGDYEGYLDMFAEITSGLDLIYEPLYVWSCMLAGNYGLDFDNMRMIISLFEVAILYYVTWRYTKNTAMVLALFFIFPATLDAELFRFLFGMMMSILGVSFLIAYRSKKNIALYLLCVSIGALYHTSCWLYLIYLLLLIEDCKKLRKIVTISLVVSIALVGTGLFFNLLQLLPIRDTVIDKYETGSYSNMAGLIFACIKQVIILFMAIIATKKMPTSNYNNIPKIDRKNHAMILQNKITNLNVVSFLLLIALYYSSSSQRLVHLVIYFNFIALANSCSLGYNKRQCWLYAISSAILFLLFLLFIEGTGTVYAFTSHFTEGYFIKLFK</sequence>
<dbReference type="AlphaFoldDB" id="A0AB38UEE4"/>
<dbReference type="Pfam" id="PF14897">
    <property type="entry name" value="EpsG"/>
    <property type="match status" value="1"/>
</dbReference>
<keyword evidence="1" id="KW-1133">Transmembrane helix</keyword>
<feature type="transmembrane region" description="Helical" evidence="1">
    <location>
        <begin position="327"/>
        <end position="345"/>
    </location>
</feature>